<dbReference type="EMBL" id="BK015797">
    <property type="protein sequence ID" value="DAE25367.1"/>
    <property type="molecule type" value="Genomic_DNA"/>
</dbReference>
<reference evidence="1" key="1">
    <citation type="journal article" date="2021" name="Proc. Natl. Acad. Sci. U.S.A.">
        <title>A Catalog of Tens of Thousands of Viruses from Human Metagenomes Reveals Hidden Associations with Chronic Diseases.</title>
        <authorList>
            <person name="Tisza M.J."/>
            <person name="Buck C.B."/>
        </authorList>
    </citation>
    <scope>NUCLEOTIDE SEQUENCE</scope>
    <source>
        <strain evidence="1">Ct6d71</strain>
    </source>
</reference>
<keyword evidence="1" id="KW-0862">Zinc</keyword>
<evidence type="ECO:0000313" key="1">
    <source>
        <dbReference type="EMBL" id="DAE25367.1"/>
    </source>
</evidence>
<dbReference type="GO" id="GO:0008270">
    <property type="term" value="F:zinc ion binding"/>
    <property type="evidence" value="ECO:0007669"/>
    <property type="project" value="UniProtKB-KW"/>
</dbReference>
<proteinExistence type="predicted"/>
<keyword evidence="1" id="KW-0863">Zinc-finger</keyword>
<organism evidence="1">
    <name type="scientific">Siphoviridae sp. ct6d71</name>
    <dbReference type="NCBI Taxonomy" id="2826298"/>
    <lineage>
        <taxon>Viruses</taxon>
        <taxon>Duplodnaviria</taxon>
        <taxon>Heunggongvirae</taxon>
        <taxon>Uroviricota</taxon>
        <taxon>Caudoviricetes</taxon>
    </lineage>
</organism>
<protein>
    <submittedName>
        <fullName evidence="1">C2H2 type zinc-finger protein</fullName>
    </submittedName>
</protein>
<keyword evidence="1" id="KW-0479">Metal-binding</keyword>
<accession>A0A8S5R1J1</accession>
<name>A0A8S5R1J1_9CAUD</name>
<sequence>MLQELTPESIRKQGDLIYENVFTAYGEGEPLVCSECDFAMASSIGEEIWFLGNSLYIITYANNPDNVINIVEL</sequence>